<dbReference type="Proteomes" id="UP000006512">
    <property type="component" value="Unassembled WGS sequence"/>
</dbReference>
<name>F4QQW4_9CAUL</name>
<feature type="transmembrane region" description="Helical" evidence="5">
    <location>
        <begin position="269"/>
        <end position="290"/>
    </location>
</feature>
<feature type="transmembrane region" description="Helical" evidence="5">
    <location>
        <begin position="362"/>
        <end position="384"/>
    </location>
</feature>
<keyword evidence="5" id="KW-0830">Ubiquinone</keyword>
<feature type="transmembrane region" description="Helical" evidence="5">
    <location>
        <begin position="13"/>
        <end position="32"/>
    </location>
</feature>
<evidence type="ECO:0000256" key="2">
    <source>
        <dbReference type="ARBA" id="ARBA00022692"/>
    </source>
</evidence>
<keyword evidence="8" id="KW-0560">Oxidoreductase</keyword>
<dbReference type="GO" id="GO:0008137">
    <property type="term" value="F:NADH dehydrogenase (ubiquinone) activity"/>
    <property type="evidence" value="ECO:0007669"/>
    <property type="project" value="InterPro"/>
</dbReference>
<dbReference type="EMBL" id="GL883079">
    <property type="protein sequence ID" value="EGF90601.1"/>
    <property type="molecule type" value="Genomic_DNA"/>
</dbReference>
<dbReference type="InterPro" id="IPR001750">
    <property type="entry name" value="ND/Mrp_TM"/>
</dbReference>
<dbReference type="HAMAP" id="MF_00445">
    <property type="entry name" value="NDH1_NuoN_1"/>
    <property type="match status" value="1"/>
</dbReference>
<evidence type="ECO:0000256" key="6">
    <source>
        <dbReference type="RuleBase" id="RU000320"/>
    </source>
</evidence>
<dbReference type="NCBIfam" id="TIGR01770">
    <property type="entry name" value="NDH_I_N"/>
    <property type="match status" value="1"/>
</dbReference>
<dbReference type="EC" id="7.1.1.-" evidence="5"/>
<dbReference type="GO" id="GO:0005886">
    <property type="term" value="C:plasma membrane"/>
    <property type="evidence" value="ECO:0007669"/>
    <property type="project" value="UniProtKB-SubCell"/>
</dbReference>
<keyword evidence="5" id="KW-0813">Transport</keyword>
<keyword evidence="5" id="KW-1003">Cell membrane</keyword>
<keyword evidence="5" id="KW-0520">NAD</keyword>
<proteinExistence type="inferred from homology"/>
<dbReference type="HOGENOM" id="CLU_007100_1_5_5"/>
<accession>F4QQW4</accession>
<evidence type="ECO:0000259" key="7">
    <source>
        <dbReference type="Pfam" id="PF00361"/>
    </source>
</evidence>
<keyword evidence="3 5" id="KW-1133">Transmembrane helix</keyword>
<keyword evidence="4 5" id="KW-0472">Membrane</keyword>
<organism evidence="8 9">
    <name type="scientific">Asticcacaulis biprosthecium C19</name>
    <dbReference type="NCBI Taxonomy" id="715226"/>
    <lineage>
        <taxon>Bacteria</taxon>
        <taxon>Pseudomonadati</taxon>
        <taxon>Pseudomonadota</taxon>
        <taxon>Alphaproteobacteria</taxon>
        <taxon>Caulobacterales</taxon>
        <taxon>Caulobacteraceae</taxon>
        <taxon>Asticcacaulis</taxon>
    </lineage>
</organism>
<dbReference type="GO" id="GO:0048038">
    <property type="term" value="F:quinone binding"/>
    <property type="evidence" value="ECO:0007669"/>
    <property type="project" value="UniProtKB-KW"/>
</dbReference>
<comment type="subcellular location">
    <subcellularLocation>
        <location evidence="5">Cell membrane</location>
        <topology evidence="5">Multi-pass membrane protein</topology>
    </subcellularLocation>
    <subcellularLocation>
        <location evidence="1">Endomembrane system</location>
        <topology evidence="1">Multi-pass membrane protein</topology>
    </subcellularLocation>
    <subcellularLocation>
        <location evidence="6">Membrane</location>
        <topology evidence="6">Multi-pass membrane protein</topology>
    </subcellularLocation>
</comment>
<evidence type="ECO:0000313" key="8">
    <source>
        <dbReference type="EMBL" id="EGF90601.1"/>
    </source>
</evidence>
<keyword evidence="2 5" id="KW-0812">Transmembrane</keyword>
<feature type="transmembrane region" description="Helical" evidence="5">
    <location>
        <begin position="321"/>
        <end position="341"/>
    </location>
</feature>
<dbReference type="PANTHER" id="PTHR22773">
    <property type="entry name" value="NADH DEHYDROGENASE"/>
    <property type="match status" value="1"/>
</dbReference>
<evidence type="ECO:0000256" key="3">
    <source>
        <dbReference type="ARBA" id="ARBA00022989"/>
    </source>
</evidence>
<comment type="catalytic activity">
    <reaction evidence="5">
        <text>a quinone + NADH + 5 H(+)(in) = a quinol + NAD(+) + 4 H(+)(out)</text>
        <dbReference type="Rhea" id="RHEA:57888"/>
        <dbReference type="ChEBI" id="CHEBI:15378"/>
        <dbReference type="ChEBI" id="CHEBI:24646"/>
        <dbReference type="ChEBI" id="CHEBI:57540"/>
        <dbReference type="ChEBI" id="CHEBI:57945"/>
        <dbReference type="ChEBI" id="CHEBI:132124"/>
    </reaction>
</comment>
<comment type="similarity">
    <text evidence="5">Belongs to the complex I subunit 2 family.</text>
</comment>
<sequence length="481" mass="50944">MDLAMDFPAFNEALPETILGLSAILILVFGAFRGDKGMTSISALCGAALIGAAFAAAWSPLGTAFSGSFVSDGVSVFAKVAMYIASAFIIVLGQGYFDRLNNRRFEFPILILLATLGMSIMVSAGDLIALYVGLELQSLALYVLAAFRRDDAKSSEAGLKYFVLGALASGLLLYGASLVYGFAGSMYFTDIAAAANDNMNVGLIFGLVFVISGLAFKVSAAPFHMWTPDVYEGAPTPVVAFFAGAPKFAAMILLARVLETAFLTEIDQWRQVLLVLAVLSFAVGGLGGLMQKDFKRLLAYSSIANMGYALLAIAAGTTQGIQALLMFFALYMVDSLGLFAAQMSLQRKDGEPVTRIDQFAGLAKVNMPIAIAITILALSVLGMPPFGGFWSKYFVFGAALSSDLIWFAVAGLVASVIAAFYYLRLIKLMWFDAPVVEFGKAPLETRWIALASAAFSFPGAIVFLIFGSVLAAAAVVGFGAH</sequence>
<feature type="transmembrane region" description="Helical" evidence="5">
    <location>
        <begin position="105"/>
        <end position="122"/>
    </location>
</feature>
<feature type="transmembrane region" description="Helical" evidence="5">
    <location>
        <begin position="238"/>
        <end position="257"/>
    </location>
</feature>
<dbReference type="AlphaFoldDB" id="F4QQW4"/>
<dbReference type="InterPro" id="IPR010096">
    <property type="entry name" value="NADH-Q_OxRdtase_suN/2"/>
</dbReference>
<dbReference type="NCBIfam" id="NF004440">
    <property type="entry name" value="PRK05777.1-3"/>
    <property type="match status" value="1"/>
</dbReference>
<dbReference type="GO" id="GO:0012505">
    <property type="term" value="C:endomembrane system"/>
    <property type="evidence" value="ECO:0007669"/>
    <property type="project" value="UniProtKB-SubCell"/>
</dbReference>
<feature type="transmembrane region" description="Helical" evidence="5">
    <location>
        <begin position="73"/>
        <end position="93"/>
    </location>
</feature>
<evidence type="ECO:0000256" key="1">
    <source>
        <dbReference type="ARBA" id="ARBA00004127"/>
    </source>
</evidence>
<evidence type="ECO:0000256" key="4">
    <source>
        <dbReference type="ARBA" id="ARBA00023136"/>
    </source>
</evidence>
<dbReference type="GO" id="GO:0042773">
    <property type="term" value="P:ATP synthesis coupled electron transport"/>
    <property type="evidence" value="ECO:0007669"/>
    <property type="project" value="InterPro"/>
</dbReference>
<keyword evidence="9" id="KW-1185">Reference proteome</keyword>
<dbReference type="STRING" id="715226.ABI_36300"/>
<reference evidence="9" key="1">
    <citation type="submission" date="2011-03" db="EMBL/GenBank/DDBJ databases">
        <title>Draft genome sequence of Brevundimonas diminuta.</title>
        <authorList>
            <person name="Brown P.J.B."/>
            <person name="Buechlein A."/>
            <person name="Hemmerich C."/>
            <person name="Brun Y.V."/>
        </authorList>
    </citation>
    <scope>NUCLEOTIDE SEQUENCE [LARGE SCALE GENOMIC DNA]</scope>
    <source>
        <strain evidence="9">C19</strain>
    </source>
</reference>
<comment type="subunit">
    <text evidence="5">NDH-1 is composed of 14 different subunits. Subunits NuoA, H, J, K, L, M, N constitute the membrane sector of the complex.</text>
</comment>
<comment type="function">
    <text evidence="5">NDH-1 shuttles electrons from NADH, via FMN and iron-sulfur (Fe-S) centers, to quinones in the respiratory chain. The immediate electron acceptor for the enzyme in this species is believed to be ubiquinone. Couples the redox reaction to proton translocation (for every two electrons transferred, four hydrogen ions are translocated across the cytoplasmic membrane), and thus conserves the redox energy in a proton gradient.</text>
</comment>
<evidence type="ECO:0000313" key="9">
    <source>
        <dbReference type="Proteomes" id="UP000006512"/>
    </source>
</evidence>
<protein>
    <recommendedName>
        <fullName evidence="5">NADH-quinone oxidoreductase subunit N</fullName>
        <ecNumber evidence="5">7.1.1.-</ecNumber>
    </recommendedName>
    <alternativeName>
        <fullName evidence="5">NADH dehydrogenase I subunit N</fullName>
    </alternativeName>
    <alternativeName>
        <fullName evidence="5">NDH-1 subunit N</fullName>
    </alternativeName>
</protein>
<dbReference type="GO" id="GO:0050136">
    <property type="term" value="F:NADH dehydrogenase (quinone) (non-electrogenic) activity"/>
    <property type="evidence" value="ECO:0007669"/>
    <property type="project" value="UniProtKB-UniRule"/>
</dbReference>
<feature type="transmembrane region" description="Helical" evidence="5">
    <location>
        <begin position="203"/>
        <end position="226"/>
    </location>
</feature>
<evidence type="ECO:0000256" key="5">
    <source>
        <dbReference type="HAMAP-Rule" id="MF_00445"/>
    </source>
</evidence>
<feature type="domain" description="NADH:quinone oxidoreductase/Mrp antiporter transmembrane" evidence="7">
    <location>
        <begin position="124"/>
        <end position="417"/>
    </location>
</feature>
<keyword evidence="5" id="KW-1278">Translocase</keyword>
<feature type="transmembrane region" description="Helical" evidence="5">
    <location>
        <begin position="404"/>
        <end position="426"/>
    </location>
</feature>
<feature type="transmembrane region" description="Helical" evidence="5">
    <location>
        <begin position="447"/>
        <end position="480"/>
    </location>
</feature>
<gene>
    <name evidence="5" type="primary">nuoN</name>
    <name evidence="8" type="ORF">ABI_36300</name>
</gene>
<keyword evidence="5" id="KW-0874">Quinone</keyword>
<dbReference type="eggNOG" id="COG1007">
    <property type="taxonomic scope" value="Bacteria"/>
</dbReference>
<feature type="transmembrane region" description="Helical" evidence="5">
    <location>
        <begin position="41"/>
        <end position="61"/>
    </location>
</feature>
<dbReference type="Pfam" id="PF00361">
    <property type="entry name" value="Proton_antipo_M"/>
    <property type="match status" value="1"/>
</dbReference>
<dbReference type="PRINTS" id="PR01434">
    <property type="entry name" value="NADHDHGNASE5"/>
</dbReference>
<feature type="transmembrane region" description="Helical" evidence="5">
    <location>
        <begin position="159"/>
        <end position="183"/>
    </location>
</feature>